<evidence type="ECO:0000256" key="2">
    <source>
        <dbReference type="SAM" id="SignalP"/>
    </source>
</evidence>
<feature type="compositionally biased region" description="Polar residues" evidence="1">
    <location>
        <begin position="91"/>
        <end position="100"/>
    </location>
</feature>
<feature type="chain" id="PRO_5002076746" evidence="2">
    <location>
        <begin position="20"/>
        <end position="100"/>
    </location>
</feature>
<feature type="region of interest" description="Disordered" evidence="1">
    <location>
        <begin position="70"/>
        <end position="100"/>
    </location>
</feature>
<organism evidence="3 4">
    <name type="scientific">Toxocara canis</name>
    <name type="common">Canine roundworm</name>
    <dbReference type="NCBI Taxonomy" id="6265"/>
    <lineage>
        <taxon>Eukaryota</taxon>
        <taxon>Metazoa</taxon>
        <taxon>Ecdysozoa</taxon>
        <taxon>Nematoda</taxon>
        <taxon>Chromadorea</taxon>
        <taxon>Rhabditida</taxon>
        <taxon>Spirurina</taxon>
        <taxon>Ascaridomorpha</taxon>
        <taxon>Ascaridoidea</taxon>
        <taxon>Toxocaridae</taxon>
        <taxon>Toxocara</taxon>
    </lineage>
</organism>
<reference evidence="3 4" key="1">
    <citation type="submission" date="2014-11" db="EMBL/GenBank/DDBJ databases">
        <title>Genetic blueprint of the zoonotic pathogen Toxocara canis.</title>
        <authorList>
            <person name="Zhu X.-Q."/>
            <person name="Korhonen P.K."/>
            <person name="Cai H."/>
            <person name="Young N.D."/>
            <person name="Nejsum P."/>
            <person name="von Samson-Himmelstjerna G."/>
            <person name="Boag P.R."/>
            <person name="Tan P."/>
            <person name="Li Q."/>
            <person name="Min J."/>
            <person name="Yang Y."/>
            <person name="Wang X."/>
            <person name="Fang X."/>
            <person name="Hall R.S."/>
            <person name="Hofmann A."/>
            <person name="Sternberg P.W."/>
            <person name="Jex A.R."/>
            <person name="Gasser R.B."/>
        </authorList>
    </citation>
    <scope>NUCLEOTIDE SEQUENCE [LARGE SCALE GENOMIC DNA]</scope>
    <source>
        <strain evidence="3">PN_DK_2014</strain>
    </source>
</reference>
<gene>
    <name evidence="3" type="ORF">Tcan_00148</name>
</gene>
<feature type="signal peptide" evidence="2">
    <location>
        <begin position="1"/>
        <end position="19"/>
    </location>
</feature>
<protein>
    <submittedName>
        <fullName evidence="3">Uncharacterized protein</fullName>
    </submittedName>
</protein>
<evidence type="ECO:0000256" key="1">
    <source>
        <dbReference type="SAM" id="MobiDB-lite"/>
    </source>
</evidence>
<evidence type="ECO:0000313" key="3">
    <source>
        <dbReference type="EMBL" id="KHN74902.1"/>
    </source>
</evidence>
<comment type="caution">
    <text evidence="3">The sequence shown here is derived from an EMBL/GenBank/DDBJ whole genome shotgun (WGS) entry which is preliminary data.</text>
</comment>
<evidence type="ECO:0000313" key="4">
    <source>
        <dbReference type="Proteomes" id="UP000031036"/>
    </source>
</evidence>
<keyword evidence="4" id="KW-1185">Reference proteome</keyword>
<name>A0A0B2V0K7_TOXCA</name>
<keyword evidence="2" id="KW-0732">Signal</keyword>
<proteinExistence type="predicted"/>
<accession>A0A0B2V0K7</accession>
<dbReference type="Proteomes" id="UP000031036">
    <property type="component" value="Unassembled WGS sequence"/>
</dbReference>
<dbReference type="EMBL" id="JPKZ01002808">
    <property type="protein sequence ID" value="KHN74902.1"/>
    <property type="molecule type" value="Genomic_DNA"/>
</dbReference>
<dbReference type="AlphaFoldDB" id="A0A0B2V0K7"/>
<sequence length="100" mass="11476">MVTLLSMWWTSADIIPCDGRQQPFTPPALLLTDTFFNRLTPTMSTKAKTYQATGRSFRMKCLQREINTVVHHPKKNQYKSSDRTPPVPNKGQWSSEGKTF</sequence>